<evidence type="ECO:0000259" key="2">
    <source>
        <dbReference type="Pfam" id="PF14326"/>
    </source>
</evidence>
<protein>
    <submittedName>
        <fullName evidence="3">Uncharacterized protein</fullName>
    </submittedName>
</protein>
<organism evidence="3 4">
    <name type="scientific">Halomicronema hongdechloris C2206</name>
    <dbReference type="NCBI Taxonomy" id="1641165"/>
    <lineage>
        <taxon>Bacteria</taxon>
        <taxon>Bacillati</taxon>
        <taxon>Cyanobacteriota</taxon>
        <taxon>Cyanophyceae</taxon>
        <taxon>Nodosilineales</taxon>
        <taxon>Nodosilineaceae</taxon>
        <taxon>Halomicronema</taxon>
    </lineage>
</organism>
<dbReference type="GO" id="GO:0005737">
    <property type="term" value="C:cytoplasm"/>
    <property type="evidence" value="ECO:0007669"/>
    <property type="project" value="TreeGrafter"/>
</dbReference>
<dbReference type="AlphaFoldDB" id="A0A1Z3HTJ7"/>
<dbReference type="Gene3D" id="3.40.50.1460">
    <property type="match status" value="1"/>
</dbReference>
<proteinExistence type="predicted"/>
<dbReference type="KEGG" id="hhg:XM38_044140"/>
<dbReference type="SUPFAM" id="SSF52129">
    <property type="entry name" value="Caspase-like"/>
    <property type="match status" value="1"/>
</dbReference>
<dbReference type="RefSeq" id="WP_187329497.1">
    <property type="nucleotide sequence ID" value="NZ_CP021983.2"/>
</dbReference>
<dbReference type="Pfam" id="PF14326">
    <property type="entry name" value="DUF4384"/>
    <property type="match status" value="1"/>
</dbReference>
<reference evidence="3 4" key="1">
    <citation type="journal article" date="2016" name="Biochim. Biophys. Acta">
        <title>Characterization of red-shifted phycobilisomes isolated from the chlorophyll f-containing cyanobacterium Halomicronema hongdechloris.</title>
        <authorList>
            <person name="Li Y."/>
            <person name="Lin Y."/>
            <person name="Garvey C.J."/>
            <person name="Birch D."/>
            <person name="Corkery R.W."/>
            <person name="Loughlin P.C."/>
            <person name="Scheer H."/>
            <person name="Willows R.D."/>
            <person name="Chen M."/>
        </authorList>
    </citation>
    <scope>NUCLEOTIDE SEQUENCE [LARGE SCALE GENOMIC DNA]</scope>
    <source>
        <strain evidence="3 4">C2206</strain>
    </source>
</reference>
<feature type="domain" description="Peptidase C14 caspase" evidence="1">
    <location>
        <begin position="41"/>
        <end position="314"/>
    </location>
</feature>
<gene>
    <name evidence="3" type="ORF">XM38_044140</name>
</gene>
<evidence type="ECO:0000259" key="1">
    <source>
        <dbReference type="Pfam" id="PF00656"/>
    </source>
</evidence>
<dbReference type="InterPro" id="IPR011600">
    <property type="entry name" value="Pept_C14_caspase"/>
</dbReference>
<dbReference type="InterPro" id="IPR025493">
    <property type="entry name" value="DUF4384"/>
</dbReference>
<dbReference type="EMBL" id="CP021983">
    <property type="protein sequence ID" value="ASC73447.1"/>
    <property type="molecule type" value="Genomic_DNA"/>
</dbReference>
<dbReference type="PANTHER" id="PTHR48104">
    <property type="entry name" value="METACASPASE-4"/>
    <property type="match status" value="1"/>
</dbReference>
<dbReference type="STRING" id="1641165.XM38_18145"/>
<feature type="domain" description="DUF4384" evidence="2">
    <location>
        <begin position="576"/>
        <end position="660"/>
    </location>
</feature>
<dbReference type="Pfam" id="PF00656">
    <property type="entry name" value="Peptidase_C14"/>
    <property type="match status" value="1"/>
</dbReference>
<dbReference type="PIRSF" id="PIRSF007398">
    <property type="entry name" value="Sll0148_caspase"/>
    <property type="match status" value="1"/>
</dbReference>
<keyword evidence="4" id="KW-1185">Reference proteome</keyword>
<name>A0A1Z3HTJ7_9CYAN</name>
<evidence type="ECO:0000313" key="3">
    <source>
        <dbReference type="EMBL" id="ASC73447.1"/>
    </source>
</evidence>
<dbReference type="InterPro" id="IPR050452">
    <property type="entry name" value="Metacaspase"/>
</dbReference>
<dbReference type="Proteomes" id="UP000191901">
    <property type="component" value="Chromosome"/>
</dbReference>
<dbReference type="PANTHER" id="PTHR48104:SF30">
    <property type="entry name" value="METACASPASE-1"/>
    <property type="match status" value="1"/>
</dbReference>
<dbReference type="GO" id="GO:0004197">
    <property type="term" value="F:cysteine-type endopeptidase activity"/>
    <property type="evidence" value="ECO:0007669"/>
    <property type="project" value="InterPro"/>
</dbReference>
<dbReference type="GO" id="GO:0006508">
    <property type="term" value="P:proteolysis"/>
    <property type="evidence" value="ECO:0007669"/>
    <property type="project" value="InterPro"/>
</dbReference>
<dbReference type="InterPro" id="IPR011189">
    <property type="entry name" value="UCP_caspase_lke"/>
</dbReference>
<sequence length="739" mass="78553">MKRRQLLQSAGGLLAALGLHEANLLRQAQDYRQALAQPAGRKLALLVGINAYGSQPLQGCLTDVALQRALLIHRFGFHPDDVLTLSDRAATRDGILAAFETHLIQKAKPEDVVLFHFSGHGSRLQDPTPIDGRSFNSALVPIDSSLGGSGQPPATVSDIMGKTLFLLMSALQTEQVTVVLDSCYSGGGKRGTTVVRSAVRGGQRQLPRPSQAELAYQDSWRERLGWSRAELQQRRQAGVAKGVVITAAGPGQVALDADFGEVRAGAFTYLLTQYLWQQGDQEPLEQALATVGRSTQQYAQDVSTRLQTPEFEANLPAGQSVPMYFLPPTAPAAEAVITGRSDPEVTIWFGGVDPRSLVAFGENTVLDVLDSQGNTQGEVLVRSRQGLEGTGRWLGSGRSGPTGIFLQEVIRGIPQNLELRIGLDPSLDGMAAVQEVLAALPRIEPRPVSLGGVDYILAPLTADIAAPASQPGARTGALGLFSPGLDPLPGSFGVPGESPANAVRRLRTKLQQLLAVRLLKVMLNPSSSRLQVTATMHPVAGGLDVAANRLTVRGGRSAGNSPTEVAATTAAGRVQLPVDTEIQFEVTNQEPRHLFISLVVIAPDGELILIYPNNWAAPEDAARIPAATTLQIPQLGRDRFSLVLRPPTGVVETLVIASAVPLREALRVMGQLGTERGLRGGEPLVGDSGMVTLVDSLLSDFNQSATRGYRGLGIEPLPDIQGIDSRDVAALSIVFEVIA</sequence>
<dbReference type="InterPro" id="IPR029030">
    <property type="entry name" value="Caspase-like_dom_sf"/>
</dbReference>
<evidence type="ECO:0000313" key="4">
    <source>
        <dbReference type="Proteomes" id="UP000191901"/>
    </source>
</evidence>
<accession>A0A1Z3HTJ7</accession>